<protein>
    <recommendedName>
        <fullName evidence="11">Peptidase S1 domain-containing protein</fullName>
    </recommendedName>
</protein>
<evidence type="ECO:0000256" key="5">
    <source>
        <dbReference type="ARBA" id="ARBA00022801"/>
    </source>
</evidence>
<evidence type="ECO:0000313" key="12">
    <source>
        <dbReference type="EMBL" id="CAG9792313.1"/>
    </source>
</evidence>
<feature type="chain" id="PRO_5040331728" description="Peptidase S1 domain-containing protein" evidence="10">
    <location>
        <begin position="19"/>
        <end position="440"/>
    </location>
</feature>
<dbReference type="InterPro" id="IPR001314">
    <property type="entry name" value="Peptidase_S1A"/>
</dbReference>
<dbReference type="AlphaFoldDB" id="A0A9N9R9J8"/>
<dbReference type="OrthoDB" id="6147874at2759"/>
<keyword evidence="8" id="KW-1015">Disulfide bond</keyword>
<keyword evidence="7" id="KW-0865">Zymogen</keyword>
<dbReference type="GO" id="GO:0004252">
    <property type="term" value="F:serine-type endopeptidase activity"/>
    <property type="evidence" value="ECO:0007669"/>
    <property type="project" value="InterPro"/>
</dbReference>
<dbReference type="InterPro" id="IPR043504">
    <property type="entry name" value="Peptidase_S1_PA_chymotrypsin"/>
</dbReference>
<keyword evidence="4 10" id="KW-0732">Signal</keyword>
<dbReference type="PROSITE" id="PS50240">
    <property type="entry name" value="TRYPSIN_DOM"/>
    <property type="match status" value="1"/>
</dbReference>
<proteinExistence type="predicted"/>
<dbReference type="InterPro" id="IPR033116">
    <property type="entry name" value="TRYPSIN_SER"/>
</dbReference>
<dbReference type="SMART" id="SM00020">
    <property type="entry name" value="Tryp_SPc"/>
    <property type="match status" value="1"/>
</dbReference>
<dbReference type="GO" id="GO:0005576">
    <property type="term" value="C:extracellular region"/>
    <property type="evidence" value="ECO:0007669"/>
    <property type="project" value="UniProtKB-SubCell"/>
</dbReference>
<dbReference type="InterPro" id="IPR009003">
    <property type="entry name" value="Peptidase_S1_PA"/>
</dbReference>
<dbReference type="GO" id="GO:0006508">
    <property type="term" value="P:proteolysis"/>
    <property type="evidence" value="ECO:0007669"/>
    <property type="project" value="UniProtKB-KW"/>
</dbReference>
<evidence type="ECO:0000256" key="8">
    <source>
        <dbReference type="ARBA" id="ARBA00023157"/>
    </source>
</evidence>
<reference evidence="12" key="2">
    <citation type="submission" date="2022-10" db="EMBL/GenBank/DDBJ databases">
        <authorList>
            <consortium name="ENA_rothamsted_submissions"/>
            <consortium name="culmorum"/>
            <person name="King R."/>
        </authorList>
    </citation>
    <scope>NUCLEOTIDE SEQUENCE</scope>
</reference>
<evidence type="ECO:0000256" key="6">
    <source>
        <dbReference type="ARBA" id="ARBA00022825"/>
    </source>
</evidence>
<dbReference type="Gene3D" id="2.40.10.10">
    <property type="entry name" value="Trypsin-like serine proteases"/>
    <property type="match status" value="1"/>
</dbReference>
<dbReference type="Proteomes" id="UP001153714">
    <property type="component" value="Chromosome 4"/>
</dbReference>
<dbReference type="Pfam" id="PF00089">
    <property type="entry name" value="Trypsin"/>
    <property type="match status" value="1"/>
</dbReference>
<evidence type="ECO:0000256" key="1">
    <source>
        <dbReference type="ARBA" id="ARBA00004613"/>
    </source>
</evidence>
<keyword evidence="13" id="KW-1185">Reference proteome</keyword>
<keyword evidence="6 9" id="KW-0720">Serine protease</keyword>
<evidence type="ECO:0000256" key="2">
    <source>
        <dbReference type="ARBA" id="ARBA00022525"/>
    </source>
</evidence>
<evidence type="ECO:0000256" key="3">
    <source>
        <dbReference type="ARBA" id="ARBA00022670"/>
    </source>
</evidence>
<dbReference type="InterPro" id="IPR051333">
    <property type="entry name" value="CLIP_Serine_Protease"/>
</dbReference>
<evidence type="ECO:0000313" key="13">
    <source>
        <dbReference type="Proteomes" id="UP001153714"/>
    </source>
</evidence>
<comment type="subcellular location">
    <subcellularLocation>
        <location evidence="1">Secreted</location>
    </subcellularLocation>
</comment>
<name>A0A9N9R9J8_9NEOP</name>
<dbReference type="PANTHER" id="PTHR24260">
    <property type="match status" value="1"/>
</dbReference>
<dbReference type="CDD" id="cd00190">
    <property type="entry name" value="Tryp_SPc"/>
    <property type="match status" value="1"/>
</dbReference>
<keyword evidence="5 9" id="KW-0378">Hydrolase</keyword>
<dbReference type="PROSITE" id="PS00134">
    <property type="entry name" value="TRYPSIN_HIS"/>
    <property type="match status" value="1"/>
</dbReference>
<keyword evidence="2" id="KW-0964">Secreted</keyword>
<dbReference type="InterPro" id="IPR001254">
    <property type="entry name" value="Trypsin_dom"/>
</dbReference>
<organism evidence="12 13">
    <name type="scientific">Diatraea saccharalis</name>
    <name type="common">sugarcane borer</name>
    <dbReference type="NCBI Taxonomy" id="40085"/>
    <lineage>
        <taxon>Eukaryota</taxon>
        <taxon>Metazoa</taxon>
        <taxon>Ecdysozoa</taxon>
        <taxon>Arthropoda</taxon>
        <taxon>Hexapoda</taxon>
        <taxon>Insecta</taxon>
        <taxon>Pterygota</taxon>
        <taxon>Neoptera</taxon>
        <taxon>Endopterygota</taxon>
        <taxon>Lepidoptera</taxon>
        <taxon>Glossata</taxon>
        <taxon>Ditrysia</taxon>
        <taxon>Pyraloidea</taxon>
        <taxon>Crambidae</taxon>
        <taxon>Crambinae</taxon>
        <taxon>Diatraea</taxon>
    </lineage>
</organism>
<accession>A0A9N9R9J8</accession>
<gene>
    <name evidence="12" type="ORF">DIATSA_LOCUS9859</name>
</gene>
<evidence type="ECO:0000256" key="9">
    <source>
        <dbReference type="RuleBase" id="RU363034"/>
    </source>
</evidence>
<sequence length="440" mass="48866">MCKVIIVICVLIIKLVSAQKNKNFAIVGNPLAFFRPCKDNENITVIFEAGLPPEEENQYQLQINEEFRRNYKMNLIFDSDATVTLGNNTPARIEANSKERMFQLKFYNSATNLQIKVQGPPYGGVPYLTSLVLNTVEYCEEPISGFLDDMFILGRKDTAEIITNVPDDSCGRRKIQHTELIVNGQSTKPGDWPWHAAIYRLEKFKIDYICGGTLLNNIFVLTAAHCVTSRGSPVLPETRNVILGKYNLVGGDISPQEKGVHQIIVHNEFNPSKLDNDIALIKLKSEVTFSDYVQPACVWYSDANKKLPSGTLYGTVVGWGFDQSDSLSSSLQQVTIPKQSETTCIKSNPSFFSRLLNSQKFCAGFNNGTSACNGDSGGAFVVFVPDESQNIAPNASGAWYVRGIVSLSVSRSDVPICDPYQYVIFTDVAKYKGWLNTHMS</sequence>
<evidence type="ECO:0000256" key="4">
    <source>
        <dbReference type="ARBA" id="ARBA00022729"/>
    </source>
</evidence>
<dbReference type="PROSITE" id="PS00135">
    <property type="entry name" value="TRYPSIN_SER"/>
    <property type="match status" value="1"/>
</dbReference>
<dbReference type="EMBL" id="OU893335">
    <property type="protein sequence ID" value="CAG9792313.1"/>
    <property type="molecule type" value="Genomic_DNA"/>
</dbReference>
<evidence type="ECO:0000259" key="11">
    <source>
        <dbReference type="PROSITE" id="PS50240"/>
    </source>
</evidence>
<reference evidence="12" key="1">
    <citation type="submission" date="2021-12" db="EMBL/GenBank/DDBJ databases">
        <authorList>
            <person name="King R."/>
        </authorList>
    </citation>
    <scope>NUCLEOTIDE SEQUENCE</scope>
</reference>
<feature type="domain" description="Peptidase S1" evidence="11">
    <location>
        <begin position="181"/>
        <end position="440"/>
    </location>
</feature>
<feature type="signal peptide" evidence="10">
    <location>
        <begin position="1"/>
        <end position="18"/>
    </location>
</feature>
<evidence type="ECO:0000256" key="10">
    <source>
        <dbReference type="SAM" id="SignalP"/>
    </source>
</evidence>
<dbReference type="InterPro" id="IPR018114">
    <property type="entry name" value="TRYPSIN_HIS"/>
</dbReference>
<keyword evidence="3 9" id="KW-0645">Protease</keyword>
<dbReference type="SUPFAM" id="SSF50494">
    <property type="entry name" value="Trypsin-like serine proteases"/>
    <property type="match status" value="1"/>
</dbReference>
<dbReference type="PRINTS" id="PR00722">
    <property type="entry name" value="CHYMOTRYPSIN"/>
</dbReference>
<evidence type="ECO:0000256" key="7">
    <source>
        <dbReference type="ARBA" id="ARBA00023145"/>
    </source>
</evidence>
<dbReference type="FunFam" id="2.40.10.10:FF:000146">
    <property type="entry name" value="Serine protease 53"/>
    <property type="match status" value="1"/>
</dbReference>
<dbReference type="PANTHER" id="PTHR24260:SF143">
    <property type="entry name" value="SERINE PROTEASE GD-LIKE PROTEIN"/>
    <property type="match status" value="1"/>
</dbReference>